<reference evidence="2 3" key="1">
    <citation type="submission" date="2017-05" db="EMBL/GenBank/DDBJ databases">
        <authorList>
            <person name="Varghese N."/>
            <person name="Submissions S."/>
        </authorList>
    </citation>
    <scope>NUCLEOTIDE SEQUENCE [LARGE SCALE GENOMIC DNA]</scope>
    <source>
        <strain evidence="2 3">DSM 21985</strain>
    </source>
</reference>
<keyword evidence="1" id="KW-0732">Signal</keyword>
<evidence type="ECO:0000313" key="2">
    <source>
        <dbReference type="EMBL" id="SMO66558.1"/>
    </source>
</evidence>
<evidence type="ECO:0008006" key="4">
    <source>
        <dbReference type="Google" id="ProtNLM"/>
    </source>
</evidence>
<protein>
    <recommendedName>
        <fullName evidence="4">MetA-pathway of phenol degradation</fullName>
    </recommendedName>
</protein>
<dbReference type="InterPro" id="IPR010239">
    <property type="entry name" value="CHP02001"/>
</dbReference>
<proteinExistence type="predicted"/>
<dbReference type="OrthoDB" id="1065092at2"/>
<dbReference type="Pfam" id="PF09694">
    <property type="entry name" value="Gcw_chp"/>
    <property type="match status" value="1"/>
</dbReference>
<dbReference type="RefSeq" id="WP_142454346.1">
    <property type="nucleotide sequence ID" value="NZ_FXTP01000007.1"/>
</dbReference>
<evidence type="ECO:0000313" key="3">
    <source>
        <dbReference type="Proteomes" id="UP000317557"/>
    </source>
</evidence>
<feature type="chain" id="PRO_5022215604" description="MetA-pathway of phenol degradation" evidence="1">
    <location>
        <begin position="35"/>
        <end position="230"/>
    </location>
</feature>
<dbReference type="AlphaFoldDB" id="A0A521D4F0"/>
<evidence type="ECO:0000256" key="1">
    <source>
        <dbReference type="SAM" id="SignalP"/>
    </source>
</evidence>
<keyword evidence="3" id="KW-1185">Reference proteome</keyword>
<accession>A0A521D4F0</accession>
<feature type="signal peptide" evidence="1">
    <location>
        <begin position="1"/>
        <end position="34"/>
    </location>
</feature>
<sequence length="230" mass="24194">MKTSTKISKLLKSGLLALVGAFLISSLNPETAKAQEISTGVDLYSTYVFRGVAFSGPALQPYVEVSEGGFAIGAWGSQGIDGTTGSLGFQEMDLYAGYSFDFGLSLGLTDYYYPGTSWTDEDSHAFEINVGYSIENLSLAGNFILNEATGAGSAGEDIYFEAGYTVGAADLFIGAGDGWHSSDGNFALVNIGLGTSKELVITDTFSIPLSGAVIYNPDSEQFYILAGLSF</sequence>
<dbReference type="EMBL" id="FXTP01000007">
    <property type="protein sequence ID" value="SMO66558.1"/>
    <property type="molecule type" value="Genomic_DNA"/>
</dbReference>
<name>A0A521D4F0_9BACT</name>
<gene>
    <name evidence="2" type="ORF">SAMN06265219_107102</name>
</gene>
<dbReference type="Proteomes" id="UP000317557">
    <property type="component" value="Unassembled WGS sequence"/>
</dbReference>
<organism evidence="2 3">
    <name type="scientific">Gracilimonas mengyeensis</name>
    <dbReference type="NCBI Taxonomy" id="1302730"/>
    <lineage>
        <taxon>Bacteria</taxon>
        <taxon>Pseudomonadati</taxon>
        <taxon>Balneolota</taxon>
        <taxon>Balneolia</taxon>
        <taxon>Balneolales</taxon>
        <taxon>Balneolaceae</taxon>
        <taxon>Gracilimonas</taxon>
    </lineage>
</organism>